<dbReference type="VEuPathDB" id="VectorBase:LDEU004823"/>
<accession>A0A443SI76</accession>
<name>A0A443SI76_9ACAR</name>
<dbReference type="AlphaFoldDB" id="A0A443SI76"/>
<comment type="caution">
    <text evidence="1">The sequence shown here is derived from an EMBL/GenBank/DDBJ whole genome shotgun (WGS) entry which is preliminary data.</text>
</comment>
<reference evidence="1 2" key="1">
    <citation type="journal article" date="2018" name="Gigascience">
        <title>Genomes of trombidid mites reveal novel predicted allergens and laterally-transferred genes associated with secondary metabolism.</title>
        <authorList>
            <person name="Dong X."/>
            <person name="Chaisiri K."/>
            <person name="Xia D."/>
            <person name="Armstrong S.D."/>
            <person name="Fang Y."/>
            <person name="Donnelly M.J."/>
            <person name="Kadowaki T."/>
            <person name="McGarry J.W."/>
            <person name="Darby A.C."/>
            <person name="Makepeace B.L."/>
        </authorList>
    </citation>
    <scope>NUCLEOTIDE SEQUENCE [LARGE SCALE GENOMIC DNA]</scope>
    <source>
        <strain evidence="1">UoL-UT</strain>
    </source>
</reference>
<sequence length="52" mass="6473">MVDCDHYNREYSIHDLHLLLVFQRHQQRTQLPTHCLDRCWSSHLRRRTLWGT</sequence>
<protein>
    <submittedName>
        <fullName evidence="1">Uncharacterized protein</fullName>
    </submittedName>
</protein>
<evidence type="ECO:0000313" key="2">
    <source>
        <dbReference type="Proteomes" id="UP000288716"/>
    </source>
</evidence>
<organism evidence="1 2">
    <name type="scientific">Leptotrombidium deliense</name>
    <dbReference type="NCBI Taxonomy" id="299467"/>
    <lineage>
        <taxon>Eukaryota</taxon>
        <taxon>Metazoa</taxon>
        <taxon>Ecdysozoa</taxon>
        <taxon>Arthropoda</taxon>
        <taxon>Chelicerata</taxon>
        <taxon>Arachnida</taxon>
        <taxon>Acari</taxon>
        <taxon>Acariformes</taxon>
        <taxon>Trombidiformes</taxon>
        <taxon>Prostigmata</taxon>
        <taxon>Anystina</taxon>
        <taxon>Parasitengona</taxon>
        <taxon>Trombiculoidea</taxon>
        <taxon>Trombiculidae</taxon>
        <taxon>Leptotrombidium</taxon>
    </lineage>
</organism>
<gene>
    <name evidence="1" type="ORF">B4U80_08429</name>
</gene>
<dbReference type="EMBL" id="NCKV01002174">
    <property type="protein sequence ID" value="RWS27217.1"/>
    <property type="molecule type" value="Genomic_DNA"/>
</dbReference>
<keyword evidence="2" id="KW-1185">Reference proteome</keyword>
<dbReference type="Proteomes" id="UP000288716">
    <property type="component" value="Unassembled WGS sequence"/>
</dbReference>
<proteinExistence type="predicted"/>
<evidence type="ECO:0000313" key="1">
    <source>
        <dbReference type="EMBL" id="RWS27217.1"/>
    </source>
</evidence>